<dbReference type="Proteomes" id="UP000292424">
    <property type="component" value="Chromosome"/>
</dbReference>
<keyword evidence="1" id="KW-1133">Transmembrane helix</keyword>
<sequence>MALFKSGNPALSDKIFQKSIETQDSGTMTVKGTMSKFGLLLFLVIAGAIYSWNLYGAYRLDTMNTLMWVGAIGGFICAIVMSFKPQTAKYISPIYSLLEGLFLGGISVLVNAALAKKAPNVIFQAIGLTFAVAIVMFFLYSFKIIKPTEKLKSTIISATLGVALFYGIAMILNLFHVNLPFMYNSSALGIGLSLLVIVIAAMNLILDFDMIDQGSAMGAPKFMEWYCAFGLMVTIVWLYVEILKLMIRLFGNSRN</sequence>
<organism evidence="2 3">
    <name type="scientific">Rhizosphaericola mali</name>
    <dbReference type="NCBI Taxonomy" id="2545455"/>
    <lineage>
        <taxon>Bacteria</taxon>
        <taxon>Pseudomonadati</taxon>
        <taxon>Bacteroidota</taxon>
        <taxon>Chitinophagia</taxon>
        <taxon>Chitinophagales</taxon>
        <taxon>Chitinophagaceae</taxon>
        <taxon>Rhizosphaericola</taxon>
    </lineage>
</organism>
<evidence type="ECO:0000313" key="3">
    <source>
        <dbReference type="Proteomes" id="UP000292424"/>
    </source>
</evidence>
<dbReference type="EMBL" id="CP044016">
    <property type="protein sequence ID" value="QES90004.1"/>
    <property type="molecule type" value="Genomic_DNA"/>
</dbReference>
<dbReference type="AlphaFoldDB" id="A0A5P2G2G8"/>
<proteinExistence type="predicted"/>
<dbReference type="InterPro" id="IPR010539">
    <property type="entry name" value="BaxI_1-like"/>
</dbReference>
<dbReference type="RefSeq" id="WP_131330960.1">
    <property type="nucleotide sequence ID" value="NZ_CP044016.1"/>
</dbReference>
<dbReference type="KEGG" id="arac:E0W69_015500"/>
<dbReference type="OrthoDB" id="116480at2"/>
<feature type="transmembrane region" description="Helical" evidence="1">
    <location>
        <begin position="37"/>
        <end position="54"/>
    </location>
</feature>
<protein>
    <submittedName>
        <fullName evidence="2">Bax inhibitor-1/YccA family protein</fullName>
    </submittedName>
</protein>
<dbReference type="PANTHER" id="PTHR41282">
    <property type="entry name" value="CONSERVED TRANSMEMBRANE PROTEIN-RELATED"/>
    <property type="match status" value="1"/>
</dbReference>
<dbReference type="PIRSF" id="PIRSF009160">
    <property type="entry name" value="UCP009160"/>
    <property type="match status" value="1"/>
</dbReference>
<evidence type="ECO:0000313" key="2">
    <source>
        <dbReference type="EMBL" id="QES90004.1"/>
    </source>
</evidence>
<evidence type="ECO:0000256" key="1">
    <source>
        <dbReference type="SAM" id="Phobius"/>
    </source>
</evidence>
<feature type="transmembrane region" description="Helical" evidence="1">
    <location>
        <begin position="66"/>
        <end position="83"/>
    </location>
</feature>
<dbReference type="Pfam" id="PF12811">
    <property type="entry name" value="BaxI_1"/>
    <property type="match status" value="1"/>
</dbReference>
<feature type="transmembrane region" description="Helical" evidence="1">
    <location>
        <begin position="154"/>
        <end position="175"/>
    </location>
</feature>
<reference evidence="2 3" key="1">
    <citation type="submission" date="2019-09" db="EMBL/GenBank/DDBJ databases">
        <title>Complete genome sequence of Arachidicoccus sp. B3-10 isolated from apple orchard soil.</title>
        <authorList>
            <person name="Kim H.S."/>
            <person name="Han K.-I."/>
            <person name="Suh M.K."/>
            <person name="Lee K.C."/>
            <person name="Eom M.K."/>
            <person name="Kim J.-S."/>
            <person name="Kang S.W."/>
            <person name="Sin Y."/>
            <person name="Lee J.-S."/>
        </authorList>
    </citation>
    <scope>NUCLEOTIDE SEQUENCE [LARGE SCALE GENOMIC DNA]</scope>
    <source>
        <strain evidence="2 3">B3-10</strain>
    </source>
</reference>
<feature type="transmembrane region" description="Helical" evidence="1">
    <location>
        <begin position="95"/>
        <end position="115"/>
    </location>
</feature>
<feature type="transmembrane region" description="Helical" evidence="1">
    <location>
        <begin position="226"/>
        <end position="247"/>
    </location>
</feature>
<feature type="transmembrane region" description="Helical" evidence="1">
    <location>
        <begin position="187"/>
        <end position="206"/>
    </location>
</feature>
<keyword evidence="3" id="KW-1185">Reference proteome</keyword>
<dbReference type="PANTHER" id="PTHR41282:SF1">
    <property type="entry name" value="CONSERVED TRANSMEMBRANE PROTEIN-RELATED"/>
    <property type="match status" value="1"/>
</dbReference>
<keyword evidence="1" id="KW-0812">Transmembrane</keyword>
<feature type="transmembrane region" description="Helical" evidence="1">
    <location>
        <begin position="121"/>
        <end position="142"/>
    </location>
</feature>
<name>A0A5P2G2G8_9BACT</name>
<accession>A0A5P2G2G8</accession>
<gene>
    <name evidence="2" type="ORF">E0W69_015500</name>
</gene>
<keyword evidence="1" id="KW-0472">Membrane</keyword>